<proteinExistence type="predicted"/>
<sequence>AAIDFLLAQGQGYEDFEGMCCMNFSDHSEPIYKQL</sequence>
<dbReference type="AlphaFoldDB" id="A0A091W7Q1"/>
<accession>A0A091W7Q1</accession>
<name>A0A091W7Q1_OPIHO</name>
<feature type="non-terminal residue" evidence="1">
    <location>
        <position position="35"/>
    </location>
</feature>
<gene>
    <name evidence="1" type="ORF">N306_12298</name>
</gene>
<keyword evidence="2" id="KW-1185">Reference proteome</keyword>
<feature type="non-terminal residue" evidence="1">
    <location>
        <position position="1"/>
    </location>
</feature>
<evidence type="ECO:0000313" key="2">
    <source>
        <dbReference type="Proteomes" id="UP000053605"/>
    </source>
</evidence>
<dbReference type="Proteomes" id="UP000053605">
    <property type="component" value="Unassembled WGS sequence"/>
</dbReference>
<organism evidence="1 2">
    <name type="scientific">Opisthocomus hoazin</name>
    <name type="common">Hoatzin</name>
    <name type="synonym">Phasianus hoazin</name>
    <dbReference type="NCBI Taxonomy" id="30419"/>
    <lineage>
        <taxon>Eukaryota</taxon>
        <taxon>Metazoa</taxon>
        <taxon>Chordata</taxon>
        <taxon>Craniata</taxon>
        <taxon>Vertebrata</taxon>
        <taxon>Euteleostomi</taxon>
        <taxon>Archelosauria</taxon>
        <taxon>Archosauria</taxon>
        <taxon>Dinosauria</taxon>
        <taxon>Saurischia</taxon>
        <taxon>Theropoda</taxon>
        <taxon>Coelurosauria</taxon>
        <taxon>Aves</taxon>
        <taxon>Neognathae</taxon>
        <taxon>Neoaves</taxon>
        <taxon>Opisthocomiformes</taxon>
        <taxon>Opisthocomidae</taxon>
        <taxon>Opisthocomus</taxon>
    </lineage>
</organism>
<evidence type="ECO:0000313" key="1">
    <source>
        <dbReference type="EMBL" id="KFR11474.1"/>
    </source>
</evidence>
<dbReference type="EMBL" id="KK734918">
    <property type="protein sequence ID" value="KFR11474.1"/>
    <property type="molecule type" value="Genomic_DNA"/>
</dbReference>
<dbReference type="PhylomeDB" id="A0A091W7Q1"/>
<reference evidence="1 2" key="1">
    <citation type="submission" date="2014-04" db="EMBL/GenBank/DDBJ databases">
        <title>Genome evolution of avian class.</title>
        <authorList>
            <person name="Zhang G."/>
            <person name="Li C."/>
        </authorList>
    </citation>
    <scope>NUCLEOTIDE SEQUENCE [LARGE SCALE GENOMIC DNA]</scope>
    <source>
        <strain evidence="1">BGI_N306</strain>
    </source>
</reference>
<dbReference type="Gene3D" id="1.10.287.210">
    <property type="match status" value="1"/>
</dbReference>
<protein>
    <submittedName>
        <fullName evidence="1">Uncharacterized protein</fullName>
    </submittedName>
</protein>